<dbReference type="SUPFAM" id="SSF82171">
    <property type="entry name" value="DPP6 N-terminal domain-like"/>
    <property type="match status" value="1"/>
</dbReference>
<feature type="signal peptide" evidence="1">
    <location>
        <begin position="1"/>
        <end position="20"/>
    </location>
</feature>
<evidence type="ECO:0000256" key="1">
    <source>
        <dbReference type="SAM" id="SignalP"/>
    </source>
</evidence>
<feature type="chain" id="PRO_5045081816" evidence="1">
    <location>
        <begin position="21"/>
        <end position="761"/>
    </location>
</feature>
<dbReference type="Gene3D" id="3.40.50.1820">
    <property type="entry name" value="alpha/beta hydrolase"/>
    <property type="match status" value="1"/>
</dbReference>
<dbReference type="Pfam" id="PF00326">
    <property type="entry name" value="Peptidase_S9"/>
    <property type="match status" value="1"/>
</dbReference>
<dbReference type="EMBL" id="BNAH01000012">
    <property type="protein sequence ID" value="GHE97261.1"/>
    <property type="molecule type" value="Genomic_DNA"/>
</dbReference>
<accession>A0ABQ3J194</accession>
<protein>
    <submittedName>
        <fullName evidence="4">Dipeptidyl peptidase IV</fullName>
    </submittedName>
</protein>
<dbReference type="InterPro" id="IPR001375">
    <property type="entry name" value="Peptidase_S9_cat"/>
</dbReference>
<dbReference type="InterPro" id="IPR029058">
    <property type="entry name" value="AB_hydrolase_fold"/>
</dbReference>
<organism evidence="4 5">
    <name type="scientific">Thalassotalea profundi</name>
    <dbReference type="NCBI Taxonomy" id="2036687"/>
    <lineage>
        <taxon>Bacteria</taxon>
        <taxon>Pseudomonadati</taxon>
        <taxon>Pseudomonadota</taxon>
        <taxon>Gammaproteobacteria</taxon>
        <taxon>Alteromonadales</taxon>
        <taxon>Colwelliaceae</taxon>
        <taxon>Thalassotalea</taxon>
    </lineage>
</organism>
<keyword evidence="1" id="KW-0732">Signal</keyword>
<dbReference type="Pfam" id="PF00930">
    <property type="entry name" value="DPPIV_N"/>
    <property type="match status" value="1"/>
</dbReference>
<keyword evidence="5" id="KW-1185">Reference proteome</keyword>
<dbReference type="Gene3D" id="2.140.10.30">
    <property type="entry name" value="Dipeptidylpeptidase IV, N-terminal domain"/>
    <property type="match status" value="1"/>
</dbReference>
<evidence type="ECO:0000313" key="5">
    <source>
        <dbReference type="Proteomes" id="UP000626370"/>
    </source>
</evidence>
<dbReference type="PANTHER" id="PTHR11731">
    <property type="entry name" value="PROTEASE FAMILY S9B,C DIPEPTIDYL-PEPTIDASE IV-RELATED"/>
    <property type="match status" value="1"/>
</dbReference>
<evidence type="ECO:0000313" key="4">
    <source>
        <dbReference type="EMBL" id="GHE97261.1"/>
    </source>
</evidence>
<dbReference type="RefSeq" id="WP_189378926.1">
    <property type="nucleotide sequence ID" value="NZ_BNAH01000012.1"/>
</dbReference>
<name>A0ABQ3J194_9GAMM</name>
<proteinExistence type="predicted"/>
<feature type="domain" description="Dipeptidylpeptidase IV N-terminal" evidence="3">
    <location>
        <begin position="143"/>
        <end position="460"/>
    </location>
</feature>
<reference evidence="5" key="1">
    <citation type="journal article" date="2019" name="Int. J. Syst. Evol. Microbiol.">
        <title>The Global Catalogue of Microorganisms (GCM) 10K type strain sequencing project: providing services to taxonomists for standard genome sequencing and annotation.</title>
        <authorList>
            <consortium name="The Broad Institute Genomics Platform"/>
            <consortium name="The Broad Institute Genome Sequencing Center for Infectious Disease"/>
            <person name="Wu L."/>
            <person name="Ma J."/>
        </authorList>
    </citation>
    <scope>NUCLEOTIDE SEQUENCE [LARGE SCALE GENOMIC DNA]</scope>
    <source>
        <strain evidence="5">CGMCC 1.15922</strain>
    </source>
</reference>
<comment type="caution">
    <text evidence="4">The sequence shown here is derived from an EMBL/GenBank/DDBJ whole genome shotgun (WGS) entry which is preliminary data.</text>
</comment>
<dbReference type="PANTHER" id="PTHR11731:SF118">
    <property type="entry name" value="BLR1971 PROTEIN"/>
    <property type="match status" value="1"/>
</dbReference>
<dbReference type="InterPro" id="IPR050278">
    <property type="entry name" value="Serine_Prot_S9B/DPPIV"/>
</dbReference>
<dbReference type="Proteomes" id="UP000626370">
    <property type="component" value="Unassembled WGS sequence"/>
</dbReference>
<dbReference type="SUPFAM" id="SSF53474">
    <property type="entry name" value="alpha/beta-Hydrolases"/>
    <property type="match status" value="1"/>
</dbReference>
<dbReference type="InterPro" id="IPR002469">
    <property type="entry name" value="Peptidase_S9B_N"/>
</dbReference>
<sequence>MRKILSFTPLLVLISLTINAEKITESDYKRAEQRLSQTTSKLVTGTVNYPRWMSNGQLSYRSFTKNGNQFFSVNADTQKKALAFNHKKLAESLARITETEVKENQLPFYQIDIDAKNILHVAVTGNNYRCDLDSYLCRHDKDTKKPNELVSPNGKRAVFIREYNLWMRDLSNNKETQLTTDGMKDFGYATNNAGWIRKNTPVVKWSPDSKKLTTFKHDGRKVGDMGIVSTAVGHPKIDVWKYPLPGDEHIFTIHRVVIDVETGELVKLDMEPDAHRSTITDHVAGRDGSLLDIDWAEDGQSFAFVSSSRDHKNATLKIANANTGEVKTIFTETVKTFFESGVSGISWQYLSKTNEVIWFSQRSNWGHLYLIDVETGKVKHPITQGDWTVLELLHVDENTNKLIFTGAGREGGDPYFHYLYSIKKDGSELTLLTPEKKHHQITLKHDGKFFVDTASTPTLPAETFVRSTESRSGFIIEQMDISKLVATNWQAPTPFVVKDRNGEHDIHGLYFKPSNFDATKKYPVINYLYPGPQVGSIRGRHFQASRNDHNAIAELGFIVIAIDALGTPGRSKSFHDGYYGNMGDSGIPDQVAAIQQLAEKYSWIDDSRVGIWGHSGGGFASTRALLTYPDFYSVAVSQAGNHDNRNYADEWGEKFHGSLVNKEDGSTNYDSQANQLIAKNLKGKLLIAHGTTDTNVPPYSTLVVVEALIAANKDFDMIMLPNRNHGFSREPFMLRKRWDYFVTHLMGETPPKEFVFTSLNK</sequence>
<gene>
    <name evidence="4" type="ORF">GCM10011501_28520</name>
</gene>
<evidence type="ECO:0000259" key="3">
    <source>
        <dbReference type="Pfam" id="PF00930"/>
    </source>
</evidence>
<feature type="domain" description="Peptidase S9 prolyl oligopeptidase catalytic" evidence="2">
    <location>
        <begin position="551"/>
        <end position="744"/>
    </location>
</feature>
<evidence type="ECO:0000259" key="2">
    <source>
        <dbReference type="Pfam" id="PF00326"/>
    </source>
</evidence>